<keyword evidence="4 6" id="KW-1133">Transmembrane helix</keyword>
<dbReference type="Pfam" id="PF07690">
    <property type="entry name" value="MFS_1"/>
    <property type="match status" value="1"/>
</dbReference>
<evidence type="ECO:0000256" key="1">
    <source>
        <dbReference type="ARBA" id="ARBA00004141"/>
    </source>
</evidence>
<comment type="caution">
    <text evidence="7">The sequence shown here is derived from an EMBL/GenBank/DDBJ whole genome shotgun (WGS) entry which is preliminary data.</text>
</comment>
<dbReference type="InterPro" id="IPR036259">
    <property type="entry name" value="MFS_trans_sf"/>
</dbReference>
<dbReference type="GO" id="GO:0022857">
    <property type="term" value="F:transmembrane transporter activity"/>
    <property type="evidence" value="ECO:0007669"/>
    <property type="project" value="InterPro"/>
</dbReference>
<accession>A0A9J6GHL2</accession>
<dbReference type="PANTHER" id="PTHR43385:SF1">
    <property type="entry name" value="RIBOFLAVIN TRANSPORTER RIBJ"/>
    <property type="match status" value="1"/>
</dbReference>
<evidence type="ECO:0000313" key="8">
    <source>
        <dbReference type="Proteomes" id="UP000821853"/>
    </source>
</evidence>
<keyword evidence="2" id="KW-0813">Transport</keyword>
<keyword evidence="5 6" id="KW-0472">Membrane</keyword>
<evidence type="ECO:0000256" key="4">
    <source>
        <dbReference type="ARBA" id="ARBA00022989"/>
    </source>
</evidence>
<protein>
    <recommendedName>
        <fullName evidence="9">Monocarboxylate transporter</fullName>
    </recommendedName>
</protein>
<keyword evidence="3 6" id="KW-0812">Transmembrane</keyword>
<dbReference type="GO" id="GO:0016020">
    <property type="term" value="C:membrane"/>
    <property type="evidence" value="ECO:0007669"/>
    <property type="project" value="UniProtKB-SubCell"/>
</dbReference>
<organism evidence="7 8">
    <name type="scientific">Haemaphysalis longicornis</name>
    <name type="common">Bush tick</name>
    <dbReference type="NCBI Taxonomy" id="44386"/>
    <lineage>
        <taxon>Eukaryota</taxon>
        <taxon>Metazoa</taxon>
        <taxon>Ecdysozoa</taxon>
        <taxon>Arthropoda</taxon>
        <taxon>Chelicerata</taxon>
        <taxon>Arachnida</taxon>
        <taxon>Acari</taxon>
        <taxon>Parasitiformes</taxon>
        <taxon>Ixodida</taxon>
        <taxon>Ixodoidea</taxon>
        <taxon>Ixodidae</taxon>
        <taxon>Haemaphysalinae</taxon>
        <taxon>Haemaphysalis</taxon>
    </lineage>
</organism>
<dbReference type="InterPro" id="IPR011701">
    <property type="entry name" value="MFS"/>
</dbReference>
<dbReference type="PANTHER" id="PTHR43385">
    <property type="entry name" value="RIBOFLAVIN TRANSPORTER RIBJ"/>
    <property type="match status" value="1"/>
</dbReference>
<evidence type="ECO:0000256" key="6">
    <source>
        <dbReference type="SAM" id="Phobius"/>
    </source>
</evidence>
<reference evidence="7 8" key="1">
    <citation type="journal article" date="2020" name="Cell">
        <title>Large-Scale Comparative Analyses of Tick Genomes Elucidate Their Genetic Diversity and Vector Capacities.</title>
        <authorList>
            <consortium name="Tick Genome and Microbiome Consortium (TIGMIC)"/>
            <person name="Jia N."/>
            <person name="Wang J."/>
            <person name="Shi W."/>
            <person name="Du L."/>
            <person name="Sun Y."/>
            <person name="Zhan W."/>
            <person name="Jiang J.F."/>
            <person name="Wang Q."/>
            <person name="Zhang B."/>
            <person name="Ji P."/>
            <person name="Bell-Sakyi L."/>
            <person name="Cui X.M."/>
            <person name="Yuan T.T."/>
            <person name="Jiang B.G."/>
            <person name="Yang W.F."/>
            <person name="Lam T.T."/>
            <person name="Chang Q.C."/>
            <person name="Ding S.J."/>
            <person name="Wang X.J."/>
            <person name="Zhu J.G."/>
            <person name="Ruan X.D."/>
            <person name="Zhao L."/>
            <person name="Wei J.T."/>
            <person name="Ye R.Z."/>
            <person name="Que T.C."/>
            <person name="Du C.H."/>
            <person name="Zhou Y.H."/>
            <person name="Cheng J.X."/>
            <person name="Dai P.F."/>
            <person name="Guo W.B."/>
            <person name="Han X.H."/>
            <person name="Huang E.J."/>
            <person name="Li L.F."/>
            <person name="Wei W."/>
            <person name="Gao Y.C."/>
            <person name="Liu J.Z."/>
            <person name="Shao H.Z."/>
            <person name="Wang X."/>
            <person name="Wang C.C."/>
            <person name="Yang T.C."/>
            <person name="Huo Q.B."/>
            <person name="Li W."/>
            <person name="Chen H.Y."/>
            <person name="Chen S.E."/>
            <person name="Zhou L.G."/>
            <person name="Ni X.B."/>
            <person name="Tian J.H."/>
            <person name="Sheng Y."/>
            <person name="Liu T."/>
            <person name="Pan Y.S."/>
            <person name="Xia L.Y."/>
            <person name="Li J."/>
            <person name="Zhao F."/>
            <person name="Cao W.C."/>
        </authorList>
    </citation>
    <scope>NUCLEOTIDE SEQUENCE [LARGE SCALE GENOMIC DNA]</scope>
    <source>
        <strain evidence="7">HaeL-2018</strain>
    </source>
</reference>
<evidence type="ECO:0000256" key="2">
    <source>
        <dbReference type="ARBA" id="ARBA00022448"/>
    </source>
</evidence>
<feature type="transmembrane region" description="Helical" evidence="6">
    <location>
        <begin position="269"/>
        <end position="289"/>
    </location>
</feature>
<evidence type="ECO:0000313" key="7">
    <source>
        <dbReference type="EMBL" id="KAH9377950.1"/>
    </source>
</evidence>
<dbReference type="InterPro" id="IPR052983">
    <property type="entry name" value="MFS_Riboflavin_Transporter"/>
</dbReference>
<evidence type="ECO:0000256" key="5">
    <source>
        <dbReference type="ARBA" id="ARBA00023136"/>
    </source>
</evidence>
<comment type="subcellular location">
    <subcellularLocation>
        <location evidence="1">Membrane</location>
        <topology evidence="1">Multi-pass membrane protein</topology>
    </subcellularLocation>
</comment>
<evidence type="ECO:0008006" key="9">
    <source>
        <dbReference type="Google" id="ProtNLM"/>
    </source>
</evidence>
<keyword evidence="8" id="KW-1185">Reference proteome</keyword>
<dbReference type="OMA" id="RMIVIPE"/>
<sequence length="348" mass="37976">MTCFGLYTMLYFDKYKATATGVKYASLAASGIAAPTIMSLIVNRYGLQGALLLCGAIAMQALPMVMLIKQPRPFKICCRQVGTVHDSNGSGENKELRSIYAVEIPQLTQMPSPLRASSPYQTRPPVDMVGISAKSVARMIVIPEFYALIIVYFAVDWTGIIHTTTVVDYGRDKGVPLESANYLQTCAAVGELVGRTVVPFLSDKTPFGHCMFAAAGVVGTSLMLFGMSFHQPFACFATLNALHGVFQGYVYCIRPVLITDYLGLERLPVFFGFLGVILMPVSLANPAILGKQYFVYGSLCSLCKTVKLLSPQCHARGFVCEICSFIFHLATLPYSLQTNHPLHTQNTS</sequence>
<name>A0A9J6GHL2_HAELO</name>
<dbReference type="SUPFAM" id="SSF103473">
    <property type="entry name" value="MFS general substrate transporter"/>
    <property type="match status" value="1"/>
</dbReference>
<feature type="transmembrane region" description="Helical" evidence="6">
    <location>
        <begin position="206"/>
        <end position="226"/>
    </location>
</feature>
<gene>
    <name evidence="7" type="ORF">HPB48_011936</name>
</gene>
<dbReference type="AlphaFoldDB" id="A0A9J6GHL2"/>
<proteinExistence type="predicted"/>
<dbReference type="OrthoDB" id="6508058at2759"/>
<evidence type="ECO:0000256" key="3">
    <source>
        <dbReference type="ARBA" id="ARBA00022692"/>
    </source>
</evidence>
<dbReference type="Gene3D" id="1.20.1250.20">
    <property type="entry name" value="MFS general substrate transporter like domains"/>
    <property type="match status" value="1"/>
</dbReference>
<feature type="transmembrane region" description="Helical" evidence="6">
    <location>
        <begin position="21"/>
        <end position="41"/>
    </location>
</feature>
<dbReference type="EMBL" id="JABSTR010000008">
    <property type="protein sequence ID" value="KAH9377950.1"/>
    <property type="molecule type" value="Genomic_DNA"/>
</dbReference>
<dbReference type="Proteomes" id="UP000821853">
    <property type="component" value="Unassembled WGS sequence"/>
</dbReference>
<feature type="transmembrane region" description="Helical" evidence="6">
    <location>
        <begin position="47"/>
        <end position="68"/>
    </location>
</feature>
<feature type="transmembrane region" description="Helical" evidence="6">
    <location>
        <begin position="233"/>
        <end position="257"/>
    </location>
</feature>
<dbReference type="VEuPathDB" id="VectorBase:HLOH_051094"/>